<feature type="region of interest" description="Disordered" evidence="1">
    <location>
        <begin position="70"/>
        <end position="210"/>
    </location>
</feature>
<comment type="caution">
    <text evidence="2">The sequence shown here is derived from an EMBL/GenBank/DDBJ whole genome shotgun (WGS) entry which is preliminary data.</text>
</comment>
<dbReference type="AlphaFoldDB" id="C3X3L7"/>
<protein>
    <submittedName>
        <fullName evidence="2">Uncharacterized protein</fullName>
    </submittedName>
</protein>
<feature type="compositionally biased region" description="Low complexity" evidence="1">
    <location>
        <begin position="100"/>
        <end position="110"/>
    </location>
</feature>
<sequence length="368" mass="40633">MAAALKDLAVPTCAIRQRFPARSKNASLPKKRRCQISPARKRESAPSARHALSGMCLSCFLPCRLSRHTRHAAGSRPPRPDRSAPSAPPTEAARHSARIRPTGTRAFPAARPRPPCFPLPGRQKRLAQSGGNRKRRTGRSAALLQKYPANRAVFRKKPPDCSGHRAGRSLPPGEILPSPPPSANLSHPLSRKNPVPAARPVRDSLSRPQKTCGSFAAPLQATFPRNRTNALRLTIRWTGPPERPAAGKPRSRSLSILTAGPRSRFSGIIGQGRRKPAEKKRKPFSVRPVAGTIRFDRPPASPAEPLPATRPPPRNPGDRHDDRHRYRPIPCFSTRKSAEKPQIHRHRLAALACRTRYDLQLPDSKRHL</sequence>
<keyword evidence="3" id="KW-1185">Reference proteome</keyword>
<gene>
    <name evidence="2" type="ORF">OFAG_00956</name>
</gene>
<dbReference type="EMBL" id="ACDP02000020">
    <property type="protein sequence ID" value="EEO27803.1"/>
    <property type="molecule type" value="Genomic_DNA"/>
</dbReference>
<organism evidence="2 3">
    <name type="scientific">Oxalobacter paraformigenes</name>
    <dbReference type="NCBI Taxonomy" id="556268"/>
    <lineage>
        <taxon>Bacteria</taxon>
        <taxon>Pseudomonadati</taxon>
        <taxon>Pseudomonadota</taxon>
        <taxon>Betaproteobacteria</taxon>
        <taxon>Burkholderiales</taxon>
        <taxon>Oxalobacteraceae</taxon>
        <taxon>Oxalobacter</taxon>
    </lineage>
</organism>
<feature type="region of interest" description="Disordered" evidence="1">
    <location>
        <begin position="21"/>
        <end position="48"/>
    </location>
</feature>
<accession>C3X3L7</accession>
<evidence type="ECO:0000313" key="3">
    <source>
        <dbReference type="Proteomes" id="UP000003973"/>
    </source>
</evidence>
<feature type="region of interest" description="Disordered" evidence="1">
    <location>
        <begin position="263"/>
        <end position="327"/>
    </location>
</feature>
<evidence type="ECO:0000313" key="2">
    <source>
        <dbReference type="EMBL" id="EEO27803.1"/>
    </source>
</evidence>
<evidence type="ECO:0000256" key="1">
    <source>
        <dbReference type="SAM" id="MobiDB-lite"/>
    </source>
</evidence>
<dbReference type="HOGENOM" id="CLU_751920_0_0_4"/>
<reference evidence="2" key="1">
    <citation type="submission" date="2011-10" db="EMBL/GenBank/DDBJ databases">
        <title>The Genome Sequence of Oxalobacter formigenes HOxBLS.</title>
        <authorList>
            <consortium name="The Broad Institute Genome Sequencing Platform"/>
            <person name="Earl A."/>
            <person name="Ward D."/>
            <person name="Feldgarden M."/>
            <person name="Gevers D."/>
            <person name="Allison M.J."/>
            <person name="Humphrey S."/>
            <person name="Young S.K."/>
            <person name="Zeng Q."/>
            <person name="Gargeya S."/>
            <person name="Fitzgerald M."/>
            <person name="Haas B."/>
            <person name="Abouelleil A."/>
            <person name="Alvarado L."/>
            <person name="Arachchi H.M."/>
            <person name="Berlin A."/>
            <person name="Brown A."/>
            <person name="Chapman S.B."/>
            <person name="Chen Z."/>
            <person name="Dunbar C."/>
            <person name="Freedman E."/>
            <person name="Gearin G."/>
            <person name="Goldberg J."/>
            <person name="Griggs A."/>
            <person name="Gujja S."/>
            <person name="Heiman D."/>
            <person name="Howarth C."/>
            <person name="Larson L."/>
            <person name="Lui A."/>
            <person name="MacDonald P.J.P."/>
            <person name="Montmayeur A."/>
            <person name="Murphy C."/>
            <person name="Neiman D."/>
            <person name="Pearson M."/>
            <person name="Priest M."/>
            <person name="Roberts A."/>
            <person name="Saif S."/>
            <person name="Shea T."/>
            <person name="Shenoy N."/>
            <person name="Sisk P."/>
            <person name="Stolte C."/>
            <person name="Sykes S."/>
            <person name="Wortman J."/>
            <person name="Nusbaum C."/>
            <person name="Birren B."/>
        </authorList>
    </citation>
    <scope>NUCLEOTIDE SEQUENCE [LARGE SCALE GENOMIC DNA]</scope>
    <source>
        <strain evidence="2">HOxBLS</strain>
    </source>
</reference>
<feature type="compositionally biased region" description="Pro residues" evidence="1">
    <location>
        <begin position="299"/>
        <end position="315"/>
    </location>
</feature>
<name>C3X3L7_9BURK</name>
<feature type="compositionally biased region" description="Basic residues" evidence="1">
    <location>
        <begin position="272"/>
        <end position="284"/>
    </location>
</feature>
<dbReference type="Proteomes" id="UP000003973">
    <property type="component" value="Unassembled WGS sequence"/>
</dbReference>
<proteinExistence type="predicted"/>